<comment type="caution">
    <text evidence="2">The sequence shown here is derived from an EMBL/GenBank/DDBJ whole genome shotgun (WGS) entry which is preliminary data.</text>
</comment>
<name>A0AAJ0AR81_9PEZI</name>
<dbReference type="Proteomes" id="UP001224890">
    <property type="component" value="Unassembled WGS sequence"/>
</dbReference>
<keyword evidence="3" id="KW-1185">Reference proteome</keyword>
<gene>
    <name evidence="2" type="ORF">BDP55DRAFT_655545</name>
</gene>
<reference evidence="2" key="1">
    <citation type="submission" date="2021-06" db="EMBL/GenBank/DDBJ databases">
        <title>Comparative genomics, transcriptomics and evolutionary studies reveal genomic signatures of adaptation to plant cell wall in hemibiotrophic fungi.</title>
        <authorList>
            <consortium name="DOE Joint Genome Institute"/>
            <person name="Baroncelli R."/>
            <person name="Diaz J.F."/>
            <person name="Benocci T."/>
            <person name="Peng M."/>
            <person name="Battaglia E."/>
            <person name="Haridas S."/>
            <person name="Andreopoulos W."/>
            <person name="Labutti K."/>
            <person name="Pangilinan J."/>
            <person name="Floch G.L."/>
            <person name="Makela M.R."/>
            <person name="Henrissat B."/>
            <person name="Grigoriev I.V."/>
            <person name="Crouch J.A."/>
            <person name="De Vries R.P."/>
            <person name="Sukno S.A."/>
            <person name="Thon M.R."/>
        </authorList>
    </citation>
    <scope>NUCLEOTIDE SEQUENCE</scope>
    <source>
        <strain evidence="2">CBS 193.32</strain>
    </source>
</reference>
<feature type="transmembrane region" description="Helical" evidence="1">
    <location>
        <begin position="12"/>
        <end position="31"/>
    </location>
</feature>
<dbReference type="AlphaFoldDB" id="A0AAJ0AR81"/>
<dbReference type="EMBL" id="JAHMHR010000010">
    <property type="protein sequence ID" value="KAK1688897.1"/>
    <property type="molecule type" value="Genomic_DNA"/>
</dbReference>
<protein>
    <submittedName>
        <fullName evidence="2">Uncharacterized protein</fullName>
    </submittedName>
</protein>
<evidence type="ECO:0000313" key="3">
    <source>
        <dbReference type="Proteomes" id="UP001224890"/>
    </source>
</evidence>
<keyword evidence="1" id="KW-0472">Membrane</keyword>
<evidence type="ECO:0000313" key="2">
    <source>
        <dbReference type="EMBL" id="KAK1688897.1"/>
    </source>
</evidence>
<keyword evidence="1" id="KW-0812">Transmembrane</keyword>
<evidence type="ECO:0000256" key="1">
    <source>
        <dbReference type="SAM" id="Phobius"/>
    </source>
</evidence>
<keyword evidence="1" id="KW-1133">Transmembrane helix</keyword>
<organism evidence="2 3">
    <name type="scientific">Colletotrichum godetiae</name>
    <dbReference type="NCBI Taxonomy" id="1209918"/>
    <lineage>
        <taxon>Eukaryota</taxon>
        <taxon>Fungi</taxon>
        <taxon>Dikarya</taxon>
        <taxon>Ascomycota</taxon>
        <taxon>Pezizomycotina</taxon>
        <taxon>Sordariomycetes</taxon>
        <taxon>Hypocreomycetidae</taxon>
        <taxon>Glomerellales</taxon>
        <taxon>Glomerellaceae</taxon>
        <taxon>Colletotrichum</taxon>
        <taxon>Colletotrichum acutatum species complex</taxon>
    </lineage>
</organism>
<dbReference type="RefSeq" id="XP_060432592.1">
    <property type="nucleotide sequence ID" value="XM_060574323.1"/>
</dbReference>
<accession>A0AAJ0AR81</accession>
<dbReference type="GeneID" id="85458849"/>
<proteinExistence type="predicted"/>
<sequence>MPHILEPAGVGYYGYLGFLALVFGFPGFMDFQIMFLATNSFKGVLDGLVVN</sequence>